<feature type="compositionally biased region" description="Polar residues" evidence="4">
    <location>
        <begin position="373"/>
        <end position="387"/>
    </location>
</feature>
<dbReference type="SMART" id="SM00320">
    <property type="entry name" value="WD40"/>
    <property type="match status" value="2"/>
</dbReference>
<proteinExistence type="inferred from homology"/>
<evidence type="ECO:0000313" key="6">
    <source>
        <dbReference type="Proteomes" id="UP000191144"/>
    </source>
</evidence>
<dbReference type="Proteomes" id="UP000191144">
    <property type="component" value="Chromosome E"/>
</dbReference>
<feature type="region of interest" description="Disordered" evidence="4">
    <location>
        <begin position="362"/>
        <end position="397"/>
    </location>
</feature>
<sequence length="528" mass="57189">MSSPRGINFLNFNQTGSCISMGTSEGFEIFNCDPFGKFYSDESGGFGIVEMLFSTSLLAVVGVGDQPAMSPRRLRIINTKRHSVICEVTFPSTILAVKMNKARLIVLLQDQIYIYDISKMRLLHTIETATNLRGLIAVSPSLDSNYLAYPSPPKVIKSEIKGHATTNNISLSSSDATTMHNSLSTTDAAVASGSHLSPPGDLSVGENSSLEVMDSNAAILAPSQGNVKTANSILKNGDVILFNMQTLQPTMVIEAHKGEIAALTLSRDGTLLATASEKGTIVRVFSVETGSKVYQFRRGTYPTKIYSMCFSDDNQFLAASSSSRTVHIFKLGKAAYMTENADAHNNSDLEDQDADDFSIDEVEEGEREETASLGHSSIASYDSSQPDGPTKEPVVDASRRTVGRMIRNSSQKLSRKAAKTLGAYFPIKVTSILEPSRHFASLKLPIESGAAIKSIVAIGQPVDVDTIEYPELFENGLWGSAPSESKSGVMKMIPIRVISSDGYIYNYVLDPERGGDCLLLSQFSLLMY</sequence>
<dbReference type="InterPro" id="IPR015943">
    <property type="entry name" value="WD40/YVTN_repeat-like_dom_sf"/>
</dbReference>
<evidence type="ECO:0000313" key="5">
    <source>
        <dbReference type="EMBL" id="SCU90950.1"/>
    </source>
</evidence>
<name>A0A1G4JKV4_9SACH</name>
<reference evidence="6" key="1">
    <citation type="submission" date="2016-03" db="EMBL/GenBank/DDBJ databases">
        <authorList>
            <person name="Devillers Hugo."/>
        </authorList>
    </citation>
    <scope>NUCLEOTIDE SEQUENCE [LARGE SCALE GENOMIC DNA]</scope>
</reference>
<comment type="similarity">
    <text evidence="3">Belongs to the WD repeat PROPPIN family.</text>
</comment>
<organism evidence="5 6">
    <name type="scientific">Lachancea meyersii CBS 8951</name>
    <dbReference type="NCBI Taxonomy" id="1266667"/>
    <lineage>
        <taxon>Eukaryota</taxon>
        <taxon>Fungi</taxon>
        <taxon>Dikarya</taxon>
        <taxon>Ascomycota</taxon>
        <taxon>Saccharomycotina</taxon>
        <taxon>Saccharomycetes</taxon>
        <taxon>Saccharomycetales</taxon>
        <taxon>Saccharomycetaceae</taxon>
        <taxon>Lachancea</taxon>
    </lineage>
</organism>
<dbReference type="InterPro" id="IPR036322">
    <property type="entry name" value="WD40_repeat_dom_sf"/>
</dbReference>
<keyword evidence="1" id="KW-0853">WD repeat</keyword>
<accession>A0A1G4JKV4</accession>
<dbReference type="OrthoDB" id="1667587at2759"/>
<protein>
    <submittedName>
        <fullName evidence="5">LAME_0E10616g1_1</fullName>
    </submittedName>
</protein>
<dbReference type="GO" id="GO:0005737">
    <property type="term" value="C:cytoplasm"/>
    <property type="evidence" value="ECO:0007669"/>
    <property type="project" value="UniProtKB-ARBA"/>
</dbReference>
<dbReference type="PANTHER" id="PTHR11227">
    <property type="entry name" value="WD-REPEAT PROTEIN INTERACTING WITH PHOSPHOINOSIDES WIPI -RELATED"/>
    <property type="match status" value="1"/>
</dbReference>
<dbReference type="Pfam" id="PF21032">
    <property type="entry name" value="PROPPIN"/>
    <property type="match status" value="2"/>
</dbReference>
<evidence type="ECO:0000256" key="2">
    <source>
        <dbReference type="ARBA" id="ARBA00022737"/>
    </source>
</evidence>
<evidence type="ECO:0000256" key="3">
    <source>
        <dbReference type="ARBA" id="ARBA00025740"/>
    </source>
</evidence>
<dbReference type="AlphaFoldDB" id="A0A1G4JKV4"/>
<dbReference type="Gene3D" id="2.130.10.10">
    <property type="entry name" value="YVTN repeat-like/Quinoprotein amine dehydrogenase"/>
    <property type="match status" value="1"/>
</dbReference>
<evidence type="ECO:0000256" key="1">
    <source>
        <dbReference type="ARBA" id="ARBA00022574"/>
    </source>
</evidence>
<dbReference type="EMBL" id="LT598481">
    <property type="protein sequence ID" value="SCU90950.1"/>
    <property type="molecule type" value="Genomic_DNA"/>
</dbReference>
<dbReference type="SUPFAM" id="SSF50978">
    <property type="entry name" value="WD40 repeat-like"/>
    <property type="match status" value="1"/>
</dbReference>
<gene>
    <name evidence="5" type="ORF">LAME_0E10616G</name>
</gene>
<keyword evidence="2" id="KW-0677">Repeat</keyword>
<keyword evidence="6" id="KW-1185">Reference proteome</keyword>
<dbReference type="InterPro" id="IPR001680">
    <property type="entry name" value="WD40_rpt"/>
</dbReference>
<evidence type="ECO:0000256" key="4">
    <source>
        <dbReference type="SAM" id="MobiDB-lite"/>
    </source>
</evidence>
<dbReference type="InterPro" id="IPR048720">
    <property type="entry name" value="PROPPIN"/>
</dbReference>